<gene>
    <name evidence="1" type="ORF">METHB2_960002</name>
</gene>
<dbReference type="AlphaFoldDB" id="A0A8S0Y771"/>
<organism evidence="1 2">
    <name type="scientific">Candidatus Methylobacter favarea</name>
    <dbReference type="NCBI Taxonomy" id="2707345"/>
    <lineage>
        <taxon>Bacteria</taxon>
        <taxon>Pseudomonadati</taxon>
        <taxon>Pseudomonadota</taxon>
        <taxon>Gammaproteobacteria</taxon>
        <taxon>Methylococcales</taxon>
        <taxon>Methylococcaceae</taxon>
        <taxon>Methylobacter</taxon>
    </lineage>
</organism>
<protein>
    <submittedName>
        <fullName evidence="1">Uncharacterized protein</fullName>
    </submittedName>
</protein>
<keyword evidence="2" id="KW-1185">Reference proteome</keyword>
<evidence type="ECO:0000313" key="1">
    <source>
        <dbReference type="EMBL" id="CAA9893039.1"/>
    </source>
</evidence>
<proteinExistence type="predicted"/>
<name>A0A8S0Y771_9GAMM</name>
<comment type="caution">
    <text evidence="1">The sequence shown here is derived from an EMBL/GenBank/DDBJ whole genome shotgun (WGS) entry which is preliminary data.</text>
</comment>
<dbReference type="Proteomes" id="UP000494216">
    <property type="component" value="Unassembled WGS sequence"/>
</dbReference>
<accession>A0A8S0Y771</accession>
<evidence type="ECO:0000313" key="2">
    <source>
        <dbReference type="Proteomes" id="UP000494216"/>
    </source>
</evidence>
<dbReference type="EMBL" id="CADCXN010000131">
    <property type="protein sequence ID" value="CAA9893039.1"/>
    <property type="molecule type" value="Genomic_DNA"/>
</dbReference>
<reference evidence="1 2" key="1">
    <citation type="submission" date="2020-02" db="EMBL/GenBank/DDBJ databases">
        <authorList>
            <person name="Hogendoorn C."/>
        </authorList>
    </citation>
    <scope>NUCLEOTIDE SEQUENCE [LARGE SCALE GENOMIC DNA]</scope>
    <source>
        <strain evidence="1">METHB21</strain>
    </source>
</reference>
<sequence length="92" mass="9757">MRGFAAGVLARYEQVTRGELEASAAAQADRQACLQLGAVFLGEDAGYETVGAWNTGGGLPALLRGVRRYPLDGTADDRQLVARLFALFAQAQ</sequence>